<dbReference type="EMBL" id="FLRB01000008">
    <property type="protein sequence ID" value="SBT20725.1"/>
    <property type="molecule type" value="Genomic_DNA"/>
</dbReference>
<reference evidence="2 5" key="2">
    <citation type="submission" date="2016-06" db="EMBL/GenBank/DDBJ databases">
        <authorList>
            <person name="Kjaerup R.B."/>
            <person name="Dalgaard T.S."/>
            <person name="Juul-Madsen H.R."/>
        </authorList>
    </citation>
    <scope>NUCLEOTIDE SEQUENCE [LARGE SCALE GENOMIC DNA]</scope>
    <source>
        <strain evidence="2 5">CECT 5115</strain>
    </source>
</reference>
<evidence type="ECO:0000313" key="2">
    <source>
        <dbReference type="EMBL" id="SBT17976.1"/>
    </source>
</evidence>
<keyword evidence="2" id="KW-0548">Nucleotidyltransferase</keyword>
<dbReference type="InterPro" id="IPR052163">
    <property type="entry name" value="DGC-Regulatory_Protein"/>
</dbReference>
<sequence>MSDDKSLNANPSYEHLVHIKDHSEVALYELIPDVVWFFDLDKHGWWWGNSAAVKFWGLSHVDELINKDLSGDTQGAKDRTAQTFELAVQNGLTIDPWTTYPNGKPKTLYMRHRAVLLGPEKHRGIIAFINEEVNLGETPENLLLVEAMRYTSVAVTSFDYDGAPVVENPEATEAYKHIPRTNLPTGQSFFSARFVSPKEGEAILAQAIEHKGGEWTCHVNTAHGERIHNLDIRMTRHPLSGDFLLLMSEYDVTPLHKALEVAQNAQEELRKLAHYDAVTGIPSLRYLMDQEQRLMAYSSKQQLSLAILYIDLDGFKDVNDNCGHETGNRVLTQIAQRLSQASEGVGQAVRLGGDEFLIWLSDSKDRAIATDMAEKLLGLIHQPIEVSKCCQITVSASIGVAFHHSEQQSLDDIIQAADHAMYTIKHAGKCGVRVAPESV</sequence>
<dbReference type="SMART" id="SM00267">
    <property type="entry name" value="GGDEF"/>
    <property type="match status" value="1"/>
</dbReference>
<dbReference type="Proteomes" id="UP000092871">
    <property type="component" value="Unassembled WGS sequence"/>
</dbReference>
<dbReference type="EC" id="2.7.7.65" evidence="2 3"/>
<organism evidence="2 5">
    <name type="scientific">Marinomonas gallaica</name>
    <dbReference type="NCBI Taxonomy" id="1806667"/>
    <lineage>
        <taxon>Bacteria</taxon>
        <taxon>Pseudomonadati</taxon>
        <taxon>Pseudomonadota</taxon>
        <taxon>Gammaproteobacteria</taxon>
        <taxon>Oceanospirillales</taxon>
        <taxon>Oceanospirillaceae</taxon>
        <taxon>Marinomonas</taxon>
    </lineage>
</organism>
<dbReference type="OrthoDB" id="9812260at2"/>
<dbReference type="InterPro" id="IPR029787">
    <property type="entry name" value="Nucleotide_cyclase"/>
</dbReference>
<protein>
    <submittedName>
        <fullName evidence="2 3">Diguanylate cyclase YfiN</fullName>
        <ecNumber evidence="2 3">2.7.7.65</ecNumber>
    </submittedName>
</protein>
<gene>
    <name evidence="2" type="primary">yfiN</name>
    <name evidence="2" type="ORF">MGA5115_02093</name>
    <name evidence="3" type="ORF">MGA5116_01312</name>
</gene>
<name>A0A1C3JS86_9GAMM</name>
<keyword evidence="2" id="KW-0808">Transferase</keyword>
<evidence type="ECO:0000313" key="4">
    <source>
        <dbReference type="Proteomes" id="UP000092840"/>
    </source>
</evidence>
<dbReference type="GO" id="GO:0052621">
    <property type="term" value="F:diguanylate cyclase activity"/>
    <property type="evidence" value="ECO:0007669"/>
    <property type="project" value="UniProtKB-EC"/>
</dbReference>
<dbReference type="NCBIfam" id="TIGR00254">
    <property type="entry name" value="GGDEF"/>
    <property type="match status" value="1"/>
</dbReference>
<keyword evidence="4" id="KW-1185">Reference proteome</keyword>
<feature type="domain" description="GGDEF" evidence="1">
    <location>
        <begin position="303"/>
        <end position="437"/>
    </location>
</feature>
<proteinExistence type="predicted"/>
<evidence type="ECO:0000313" key="5">
    <source>
        <dbReference type="Proteomes" id="UP000092871"/>
    </source>
</evidence>
<dbReference type="RefSeq" id="WP_067035999.1">
    <property type="nucleotide sequence ID" value="NZ_FLRA01000014.1"/>
</dbReference>
<evidence type="ECO:0000313" key="3">
    <source>
        <dbReference type="EMBL" id="SBT20725.1"/>
    </source>
</evidence>
<dbReference type="InterPro" id="IPR000160">
    <property type="entry name" value="GGDEF_dom"/>
</dbReference>
<accession>A0A1C3JS86</accession>
<dbReference type="Pfam" id="PF00990">
    <property type="entry name" value="GGDEF"/>
    <property type="match status" value="1"/>
</dbReference>
<dbReference type="CDD" id="cd01949">
    <property type="entry name" value="GGDEF"/>
    <property type="match status" value="1"/>
</dbReference>
<dbReference type="PANTHER" id="PTHR46663:SF2">
    <property type="entry name" value="GGDEF DOMAIN-CONTAINING PROTEIN"/>
    <property type="match status" value="1"/>
</dbReference>
<dbReference type="SUPFAM" id="SSF55073">
    <property type="entry name" value="Nucleotide cyclase"/>
    <property type="match status" value="1"/>
</dbReference>
<reference evidence="3 4" key="1">
    <citation type="submission" date="2016-06" db="EMBL/GenBank/DDBJ databases">
        <authorList>
            <person name="Rodrigo-Torres L."/>
            <person name="Arahal D.R."/>
        </authorList>
    </citation>
    <scope>NUCLEOTIDE SEQUENCE [LARGE SCALE GENOMIC DNA]</scope>
    <source>
        <strain evidence="3 4">CECT 5116</strain>
    </source>
</reference>
<dbReference type="EMBL" id="FLRA01000014">
    <property type="protein sequence ID" value="SBT17976.1"/>
    <property type="molecule type" value="Genomic_DNA"/>
</dbReference>
<dbReference type="InterPro" id="IPR043128">
    <property type="entry name" value="Rev_trsase/Diguanyl_cyclase"/>
</dbReference>
<dbReference type="Gene3D" id="3.30.70.270">
    <property type="match status" value="1"/>
</dbReference>
<dbReference type="Proteomes" id="UP000092840">
    <property type="component" value="Unassembled WGS sequence"/>
</dbReference>
<evidence type="ECO:0000259" key="1">
    <source>
        <dbReference type="PROSITE" id="PS50887"/>
    </source>
</evidence>
<dbReference type="PROSITE" id="PS50887">
    <property type="entry name" value="GGDEF"/>
    <property type="match status" value="1"/>
</dbReference>
<dbReference type="AlphaFoldDB" id="A0A1C3JS86"/>
<dbReference type="PANTHER" id="PTHR46663">
    <property type="entry name" value="DIGUANYLATE CYCLASE DGCT-RELATED"/>
    <property type="match status" value="1"/>
</dbReference>